<dbReference type="InterPro" id="IPR036116">
    <property type="entry name" value="FN3_sf"/>
</dbReference>
<feature type="region of interest" description="Disordered" evidence="9">
    <location>
        <begin position="404"/>
        <end position="425"/>
    </location>
</feature>
<evidence type="ECO:0000259" key="11">
    <source>
        <dbReference type="PROSITE" id="PS50853"/>
    </source>
</evidence>
<evidence type="ECO:0000256" key="5">
    <source>
        <dbReference type="ARBA" id="ARBA00023136"/>
    </source>
</evidence>
<keyword evidence="2 10" id="KW-0812">Transmembrane</keyword>
<dbReference type="SMART" id="SM00060">
    <property type="entry name" value="FN3"/>
    <property type="match status" value="1"/>
</dbReference>
<keyword evidence="3" id="KW-0732">Signal</keyword>
<dbReference type="KEGG" id="pmrn:116950808"/>
<dbReference type="InterPro" id="IPR013783">
    <property type="entry name" value="Ig-like_fold"/>
</dbReference>
<feature type="domain" description="Fibronectin type-III" evidence="11">
    <location>
        <begin position="107"/>
        <end position="207"/>
    </location>
</feature>
<dbReference type="InterPro" id="IPR003961">
    <property type="entry name" value="FN3_dom"/>
</dbReference>
<evidence type="ECO:0000313" key="12">
    <source>
        <dbReference type="Proteomes" id="UP001318040"/>
    </source>
</evidence>
<evidence type="ECO:0000256" key="10">
    <source>
        <dbReference type="SAM" id="Phobius"/>
    </source>
</evidence>
<evidence type="ECO:0000256" key="6">
    <source>
        <dbReference type="ARBA" id="ARBA00023157"/>
    </source>
</evidence>
<feature type="compositionally biased region" description="Pro residues" evidence="9">
    <location>
        <begin position="365"/>
        <end position="381"/>
    </location>
</feature>
<proteinExistence type="predicted"/>
<dbReference type="Gene3D" id="2.60.40.10">
    <property type="entry name" value="Immunoglobulins"/>
    <property type="match status" value="2"/>
</dbReference>
<reference evidence="13" key="1">
    <citation type="submission" date="2025-08" db="UniProtKB">
        <authorList>
            <consortium name="RefSeq"/>
        </authorList>
    </citation>
    <scope>IDENTIFICATION</scope>
    <source>
        <tissue evidence="13">Sperm</tissue>
    </source>
</reference>
<dbReference type="SUPFAM" id="SSF49265">
    <property type="entry name" value="Fibronectin type III"/>
    <property type="match status" value="2"/>
</dbReference>
<dbReference type="GO" id="GO:0004896">
    <property type="term" value="F:cytokine receptor activity"/>
    <property type="evidence" value="ECO:0007669"/>
    <property type="project" value="TreeGrafter"/>
</dbReference>
<evidence type="ECO:0000256" key="1">
    <source>
        <dbReference type="ARBA" id="ARBA00004479"/>
    </source>
</evidence>
<gene>
    <name evidence="13" type="primary">LOC116950808</name>
</gene>
<dbReference type="CDD" id="cd00063">
    <property type="entry name" value="FN3"/>
    <property type="match status" value="1"/>
</dbReference>
<dbReference type="RefSeq" id="XP_032824781.1">
    <property type="nucleotide sequence ID" value="XM_032968890.1"/>
</dbReference>
<evidence type="ECO:0000256" key="4">
    <source>
        <dbReference type="ARBA" id="ARBA00022989"/>
    </source>
</evidence>
<name>A0AAJ7X840_PETMA</name>
<dbReference type="PROSITE" id="PS50853">
    <property type="entry name" value="FN3"/>
    <property type="match status" value="1"/>
</dbReference>
<feature type="compositionally biased region" description="Low complexity" evidence="9">
    <location>
        <begin position="348"/>
        <end position="364"/>
    </location>
</feature>
<keyword evidence="12" id="KW-1185">Reference proteome</keyword>
<keyword evidence="4 10" id="KW-1133">Transmembrane helix</keyword>
<organism evidence="12 13">
    <name type="scientific">Petromyzon marinus</name>
    <name type="common">Sea lamprey</name>
    <dbReference type="NCBI Taxonomy" id="7757"/>
    <lineage>
        <taxon>Eukaryota</taxon>
        <taxon>Metazoa</taxon>
        <taxon>Chordata</taxon>
        <taxon>Craniata</taxon>
        <taxon>Vertebrata</taxon>
        <taxon>Cyclostomata</taxon>
        <taxon>Hyperoartia</taxon>
        <taxon>Petromyzontiformes</taxon>
        <taxon>Petromyzontidae</taxon>
        <taxon>Petromyzon</taxon>
    </lineage>
</organism>
<comment type="subcellular location">
    <subcellularLocation>
        <location evidence="1">Membrane</location>
        <topology evidence="1">Single-pass type I membrane protein</topology>
    </subcellularLocation>
</comment>
<sequence>MTFGNSNKPRCRGITPYEYNCQWLPGLQDTEATSYTLSIFIENETPQHLMIACPTQPRCPPYSCPFKADAMDSESYAATVIAEGGPGGRVLSDTYRFIPINIVEPDPPVDLRAMPRGGSEDEILVTWKFPPTWPEVDRMFPLQIELQYKLAEHDEHYKNVTADKGARRFVIVNTRPGAAYKVRARARECIMLGLWSSWTREITSSPRRSKAADTASHVRAIARTRTSTAAAAMAAMTTASGISSTAHTWSRGVRRHGKRPQLHHGTLHISDTVTVSHEAGASPPPDPDTHVETDACSLSFKTKALCLLAVATATAFITTAMVLCIFYLWRKPMGHVKKYLAAVGQTDGTTKCPPTATATASPPGTAGPPTAPHFHEGPPPIEGEDSSVVCESLMNWEYWAAASNPEPPSLDSRGAATSRAHPLQA</sequence>
<keyword evidence="8" id="KW-0325">Glycoprotein</keyword>
<feature type="region of interest" description="Disordered" evidence="9">
    <location>
        <begin position="347"/>
        <end position="386"/>
    </location>
</feature>
<evidence type="ECO:0000256" key="3">
    <source>
        <dbReference type="ARBA" id="ARBA00022729"/>
    </source>
</evidence>
<evidence type="ECO:0000256" key="8">
    <source>
        <dbReference type="ARBA" id="ARBA00023180"/>
    </source>
</evidence>
<evidence type="ECO:0000256" key="9">
    <source>
        <dbReference type="SAM" id="MobiDB-lite"/>
    </source>
</evidence>
<evidence type="ECO:0000313" key="13">
    <source>
        <dbReference type="RefSeq" id="XP_032824781.1"/>
    </source>
</evidence>
<accession>A0AAJ7X840</accession>
<dbReference type="PANTHER" id="PTHR23037:SF35">
    <property type="entry name" value="FIBRONECTIN TYPE-III DOMAIN-CONTAINING PROTEIN"/>
    <property type="match status" value="1"/>
</dbReference>
<dbReference type="GO" id="GO:0009897">
    <property type="term" value="C:external side of plasma membrane"/>
    <property type="evidence" value="ECO:0007669"/>
    <property type="project" value="TreeGrafter"/>
</dbReference>
<evidence type="ECO:0000256" key="2">
    <source>
        <dbReference type="ARBA" id="ARBA00022692"/>
    </source>
</evidence>
<dbReference type="Proteomes" id="UP001318040">
    <property type="component" value="Chromosome 40"/>
</dbReference>
<keyword evidence="7" id="KW-0675">Receptor</keyword>
<feature type="transmembrane region" description="Helical" evidence="10">
    <location>
        <begin position="307"/>
        <end position="329"/>
    </location>
</feature>
<evidence type="ECO:0000256" key="7">
    <source>
        <dbReference type="ARBA" id="ARBA00023170"/>
    </source>
</evidence>
<dbReference type="AlphaFoldDB" id="A0AAJ7X840"/>
<protein>
    <submittedName>
        <fullName evidence="13">Uncharacterized protein LOC116950808 isoform X1</fullName>
    </submittedName>
</protein>
<dbReference type="PANTHER" id="PTHR23037">
    <property type="entry name" value="CYTOKINE RECEPTOR"/>
    <property type="match status" value="1"/>
</dbReference>
<keyword evidence="6" id="KW-1015">Disulfide bond</keyword>
<keyword evidence="5 10" id="KW-0472">Membrane</keyword>